<feature type="region of interest" description="Disordered" evidence="1">
    <location>
        <begin position="619"/>
        <end position="642"/>
    </location>
</feature>
<evidence type="ECO:0000313" key="3">
    <source>
        <dbReference type="Proteomes" id="UP001642360"/>
    </source>
</evidence>
<keyword evidence="3" id="KW-1185">Reference proteome</keyword>
<dbReference type="Proteomes" id="UP001642360">
    <property type="component" value="Unassembled WGS sequence"/>
</dbReference>
<proteinExistence type="predicted"/>
<feature type="region of interest" description="Disordered" evidence="1">
    <location>
        <begin position="660"/>
        <end position="688"/>
    </location>
</feature>
<dbReference type="AlphaFoldDB" id="A0ABC8RJH9"/>
<protein>
    <submittedName>
        <fullName evidence="2">Uncharacterized protein</fullName>
    </submittedName>
</protein>
<accession>A0ABC8RJH9</accession>
<gene>
    <name evidence="2" type="ORF">ILEXP_LOCUS10520</name>
</gene>
<dbReference type="PANTHER" id="PTHR34461">
    <property type="entry name" value="EXPRESSED PROTEIN"/>
    <property type="match status" value="1"/>
</dbReference>
<name>A0ABC8RJH9_9AQUA</name>
<feature type="compositionally biased region" description="Low complexity" evidence="1">
    <location>
        <begin position="458"/>
        <end position="479"/>
    </location>
</feature>
<feature type="compositionally biased region" description="Low complexity" evidence="1">
    <location>
        <begin position="669"/>
        <end position="688"/>
    </location>
</feature>
<dbReference type="PANTHER" id="PTHR34461:SF2">
    <property type="entry name" value="EXPRESSED PROTEIN"/>
    <property type="match status" value="1"/>
</dbReference>
<comment type="caution">
    <text evidence="2">The sequence shown here is derived from an EMBL/GenBank/DDBJ whole genome shotgun (WGS) entry which is preliminary data.</text>
</comment>
<reference evidence="2 3" key="1">
    <citation type="submission" date="2024-02" db="EMBL/GenBank/DDBJ databases">
        <authorList>
            <person name="Vignale AGUSTIN F."/>
            <person name="Sosa J E."/>
            <person name="Modenutti C."/>
        </authorList>
    </citation>
    <scope>NUCLEOTIDE SEQUENCE [LARGE SCALE GENOMIC DNA]</scope>
</reference>
<feature type="region of interest" description="Disordered" evidence="1">
    <location>
        <begin position="458"/>
        <end position="494"/>
    </location>
</feature>
<dbReference type="EMBL" id="CAUOFW020001256">
    <property type="protein sequence ID" value="CAK9142828.1"/>
    <property type="molecule type" value="Genomic_DNA"/>
</dbReference>
<organism evidence="2 3">
    <name type="scientific">Ilex paraguariensis</name>
    <name type="common">yerba mate</name>
    <dbReference type="NCBI Taxonomy" id="185542"/>
    <lineage>
        <taxon>Eukaryota</taxon>
        <taxon>Viridiplantae</taxon>
        <taxon>Streptophyta</taxon>
        <taxon>Embryophyta</taxon>
        <taxon>Tracheophyta</taxon>
        <taxon>Spermatophyta</taxon>
        <taxon>Magnoliopsida</taxon>
        <taxon>eudicotyledons</taxon>
        <taxon>Gunneridae</taxon>
        <taxon>Pentapetalae</taxon>
        <taxon>asterids</taxon>
        <taxon>campanulids</taxon>
        <taxon>Aquifoliales</taxon>
        <taxon>Aquifoliaceae</taxon>
        <taxon>Ilex</taxon>
    </lineage>
</organism>
<sequence length="852" mass="94568">MTAPFGKQTLLPAKAIGARSIPIYFTIPHTPHPSGSSTSISASRYPCVSEDTDSSLINAIRDGLVVKIRNVDFCGKPAVVFRKLRDIYESDDATNLGKPSTLLQDRYDEVFHYDRFKMESPCLLMVDRRTKEKHLETNEFNCSDSADEKASDSDEHVFGKMTLEQLKERCKTRKRKFSSYVGLTPKQEPVEDEFDLELPLSSWKLKQSKNSKARQKSTNISVSTSKTSFLVKTEQILETEGSLPYSGDLFALSPIKTEVPGPESADCQNMISFSDDPSISHVKQAGSCEAVSGKIPETVECVIEKREQILFAEECQNCGISEISYDHLNQVGSTSLFTPIDGEIMEISNQEKSCQQSSALPVSEFMTEEGIKHTLSRESFLESISPSKDQSSDMFNSSQSFSHLHNISRQSSSDYGVQIPGMGIDNTLGCEELSYGGHLFIFGGKVKVDLPPNLENSSLTPNSNCSSSSNSHPCSSPDNDLVSMEDDSPTTEDKQPIISTIDDAEVCCLDPDNQLVVSEDDATTDENQPSVSISADDGRNSSTWSHPCDVTDELSTSDIKNYRFTEQQRQSPERLLSTRKAISPTSQGRLCLALNSIELYDDVDNYKSKGKLLFGKDTKNKASPTGSDIHRSELSINPEGPVQVNRMNFPAIPKRMLKKLKNNRKGSPPKKGSPLKGSLEGPRLSRSLPRLSTSCTSIQDCSESSIAFSQRQMYDMEALAMKLMKELNSMKDIVEEKLLYEGYRSTLLKNDADEVKTAIKNATKAEESARRWLSMMTRDCNRFCKIMRLTGNGAADSKDVIHKERNKITFADEAGGTLCHIKVFEDSMVSQEPKHENQESEARSFCGIDCTL</sequence>
<evidence type="ECO:0000313" key="2">
    <source>
        <dbReference type="EMBL" id="CAK9142828.1"/>
    </source>
</evidence>
<feature type="region of interest" description="Disordered" evidence="1">
    <location>
        <begin position="518"/>
        <end position="549"/>
    </location>
</feature>
<evidence type="ECO:0000256" key="1">
    <source>
        <dbReference type="SAM" id="MobiDB-lite"/>
    </source>
</evidence>